<dbReference type="Pfam" id="PF07352">
    <property type="entry name" value="Phage_Mu_Gam"/>
    <property type="match status" value="1"/>
</dbReference>
<protein>
    <recommendedName>
        <fullName evidence="2">Host-nuclease inhibitor protein Gam</fullName>
    </recommendedName>
</protein>
<organism evidence="1">
    <name type="scientific">Siphoviridae sp. ct3lF2</name>
    <dbReference type="NCBI Taxonomy" id="2825324"/>
    <lineage>
        <taxon>Viruses</taxon>
        <taxon>Duplodnaviria</taxon>
        <taxon>Heunggongvirae</taxon>
        <taxon>Uroviricota</taxon>
        <taxon>Caudoviricetes</taxon>
    </lineage>
</organism>
<sequence length="173" mass="19482">MARIKPKDKLPQLQSWDEVDLALCEIAEHTRAVEAIQHDMQQTIDDAKLQAKDASDPHAAAIDALSQQVKEYAERNREGLKKKTKPLLFGNIGWRKSTKLVVPRDAAKIADIVRLLRALGWHDCIKVEPPKINREALRTHPIEDIVKVGVGVSVEDEFWLEVKKDAIPAETEA</sequence>
<dbReference type="EMBL" id="BK015473">
    <property type="protein sequence ID" value="DAE08698.1"/>
    <property type="molecule type" value="Genomic_DNA"/>
</dbReference>
<dbReference type="Gene3D" id="1.20.5.170">
    <property type="match status" value="1"/>
</dbReference>
<dbReference type="InterPro" id="IPR009951">
    <property type="entry name" value="Host-nuc_inhib_Gam"/>
</dbReference>
<reference evidence="1" key="1">
    <citation type="journal article" date="2021" name="Proc. Natl. Acad. Sci. U.S.A.">
        <title>A Catalog of Tens of Thousands of Viruses from Human Metagenomes Reveals Hidden Associations with Chronic Diseases.</title>
        <authorList>
            <person name="Tisza M.J."/>
            <person name="Buck C.B."/>
        </authorList>
    </citation>
    <scope>NUCLEOTIDE SEQUENCE</scope>
    <source>
        <strain evidence="1">Ct3lF2</strain>
    </source>
</reference>
<proteinExistence type="predicted"/>
<name>A0A8S5PPB2_9CAUD</name>
<evidence type="ECO:0008006" key="2">
    <source>
        <dbReference type="Google" id="ProtNLM"/>
    </source>
</evidence>
<dbReference type="GO" id="GO:0042262">
    <property type="term" value="P:DNA protection"/>
    <property type="evidence" value="ECO:0007669"/>
    <property type="project" value="InterPro"/>
</dbReference>
<dbReference type="GO" id="GO:0003690">
    <property type="term" value="F:double-stranded DNA binding"/>
    <property type="evidence" value="ECO:0007669"/>
    <property type="project" value="InterPro"/>
</dbReference>
<dbReference type="SUPFAM" id="SSF161266">
    <property type="entry name" value="Gam-like"/>
    <property type="match status" value="1"/>
</dbReference>
<evidence type="ECO:0000313" key="1">
    <source>
        <dbReference type="EMBL" id="DAE08698.1"/>
    </source>
</evidence>
<accession>A0A8S5PPB2</accession>